<sequence length="117" mass="13618">MWEIKTTDRFDEWLIAQNDHTRASVLAALIVLRTKGPELPRPWADTIKGARYSNMKELRIQCRGEPIRPFFAFDPRRAAIVLCAGSKAGNEKRFYAEMISRAEQEYANYLKKPEKEE</sequence>
<name>A0ABN6LRW4_9ENTR</name>
<organism evidence="1 2">
    <name type="scientific">Phytobacter diazotrophicus</name>
    <dbReference type="NCBI Taxonomy" id="395631"/>
    <lineage>
        <taxon>Bacteria</taxon>
        <taxon>Pseudomonadati</taxon>
        <taxon>Pseudomonadota</taxon>
        <taxon>Gammaproteobacteria</taxon>
        <taxon>Enterobacterales</taxon>
        <taxon>Enterobacteriaceae</taxon>
        <taxon>Phytobacter</taxon>
    </lineage>
</organism>
<accession>A0ABN6LRW4</accession>
<keyword evidence="2" id="KW-1185">Reference proteome</keyword>
<evidence type="ECO:0000313" key="2">
    <source>
        <dbReference type="Proteomes" id="UP001320460"/>
    </source>
</evidence>
<dbReference type="Proteomes" id="UP001320460">
    <property type="component" value="Chromosome"/>
</dbReference>
<evidence type="ECO:0000313" key="1">
    <source>
        <dbReference type="EMBL" id="BDD50333.1"/>
    </source>
</evidence>
<dbReference type="RefSeq" id="WP_125124251.1">
    <property type="nucleotide sequence ID" value="NZ_AP025334.1"/>
</dbReference>
<gene>
    <name evidence="1" type="ORF">PDTA9734_18200</name>
</gene>
<dbReference type="Pfam" id="PF05973">
    <property type="entry name" value="Gp49"/>
    <property type="match status" value="1"/>
</dbReference>
<proteinExistence type="predicted"/>
<reference evidence="1 2" key="1">
    <citation type="submission" date="2021-12" db="EMBL/GenBank/DDBJ databases">
        <title>Complete genome sequence of Phytobacter diazotrophicus TA9734.</title>
        <authorList>
            <person name="Kubota H."/>
            <person name="Nakayama Y."/>
            <person name="Ariyoshi T."/>
        </authorList>
    </citation>
    <scope>NUCLEOTIDE SEQUENCE [LARGE SCALE GENOMIC DNA]</scope>
    <source>
        <strain evidence="1 2">TA9734</strain>
    </source>
</reference>
<dbReference type="EMBL" id="AP025334">
    <property type="protein sequence ID" value="BDD50333.1"/>
    <property type="molecule type" value="Genomic_DNA"/>
</dbReference>
<protein>
    <submittedName>
        <fullName evidence="1">Toxin RelE</fullName>
    </submittedName>
</protein>
<dbReference type="InterPro" id="IPR009241">
    <property type="entry name" value="HigB-like"/>
</dbReference>